<keyword evidence="3" id="KW-1185">Reference proteome</keyword>
<reference evidence="2 3" key="1">
    <citation type="journal article" date="2011" name="Cell">
        <title>The monarch butterfly genome yields insights into long-distance migration.</title>
        <authorList>
            <person name="Zhan S."/>
            <person name="Merlin C."/>
            <person name="Boore J.L."/>
            <person name="Reppert S.M."/>
        </authorList>
    </citation>
    <scope>NUCLEOTIDE SEQUENCE [LARGE SCALE GENOMIC DNA]</scope>
    <source>
        <strain evidence="2">F-2</strain>
    </source>
</reference>
<protein>
    <submittedName>
        <fullName evidence="2">Uncharacterized protein</fullName>
    </submittedName>
</protein>
<dbReference type="EMBL" id="AGBW02009707">
    <property type="protein sequence ID" value="OWR50067.1"/>
    <property type="molecule type" value="Genomic_DNA"/>
</dbReference>
<evidence type="ECO:0000256" key="1">
    <source>
        <dbReference type="SAM" id="MobiDB-lite"/>
    </source>
</evidence>
<accession>A0A212F8K5</accession>
<dbReference type="eggNOG" id="ENOG502S507">
    <property type="taxonomic scope" value="Eukaryota"/>
</dbReference>
<proteinExistence type="predicted"/>
<dbReference type="OrthoDB" id="26525at2759"/>
<gene>
    <name evidence="2" type="ORF">KGM_215381</name>
</gene>
<feature type="compositionally biased region" description="Acidic residues" evidence="1">
    <location>
        <begin position="382"/>
        <end position="394"/>
    </location>
</feature>
<dbReference type="Gene3D" id="1.20.890.10">
    <property type="entry name" value="cAMP-dependent protein kinase regulatory subunit, dimerization-anchoring domain"/>
    <property type="match status" value="1"/>
</dbReference>
<dbReference type="PROSITE" id="PS50096">
    <property type="entry name" value="IQ"/>
    <property type="match status" value="1"/>
</dbReference>
<comment type="caution">
    <text evidence="2">The sequence shown here is derived from an EMBL/GenBank/DDBJ whole genome shotgun (WGS) entry which is preliminary data.</text>
</comment>
<organism evidence="2 3">
    <name type="scientific">Danaus plexippus plexippus</name>
    <dbReference type="NCBI Taxonomy" id="278856"/>
    <lineage>
        <taxon>Eukaryota</taxon>
        <taxon>Metazoa</taxon>
        <taxon>Ecdysozoa</taxon>
        <taxon>Arthropoda</taxon>
        <taxon>Hexapoda</taxon>
        <taxon>Insecta</taxon>
        <taxon>Pterygota</taxon>
        <taxon>Neoptera</taxon>
        <taxon>Endopterygota</taxon>
        <taxon>Lepidoptera</taxon>
        <taxon>Glossata</taxon>
        <taxon>Ditrysia</taxon>
        <taxon>Papilionoidea</taxon>
        <taxon>Nymphalidae</taxon>
        <taxon>Danainae</taxon>
        <taxon>Danaini</taxon>
        <taxon>Danaina</taxon>
        <taxon>Danaus</taxon>
        <taxon>Danaus</taxon>
    </lineage>
</organism>
<feature type="compositionally biased region" description="Acidic residues" evidence="1">
    <location>
        <begin position="414"/>
        <end position="423"/>
    </location>
</feature>
<dbReference type="GO" id="GO:0005516">
    <property type="term" value="F:calmodulin binding"/>
    <property type="evidence" value="ECO:0007669"/>
    <property type="project" value="TreeGrafter"/>
</dbReference>
<feature type="compositionally biased region" description="Polar residues" evidence="1">
    <location>
        <begin position="397"/>
        <end position="413"/>
    </location>
</feature>
<sequence length="423" mass="48000">MNDVLQKHGCANVFSIPEGLKELMSDISREVLREQPKHIFDFISNYLSVMMLTREHGVMAVSILEDLCDCRPSVSQHLMQLGMDQNEAENLAEIIKDEIEAFQTDEKDSLKESQIIKRILKKYPLDEVMTAKVCQVARNAYRDYWYRKKSLEKSLKIKPEEPWEIAAQRTLELYKRTKPSMSELTRATEKIQAAYRGYHVRRNILRHLKQKPKKKGPKVDLPGAPLDIAESREIDLGPLLSITVKEDDIRSMFEQHTTEKLGLQYDPMKTITHIPDEDADEVSDYIMTRDRLSRSSTGERRSRAASVADERQSRVVSISKERPSYITEEDTSMQKISFSLVPPQVFPDQSTITPVAEDQEIKEVLAPEDIDVTDTDTKADEVPEDLPAESEGEAESVPTTSVASSAPETAPTSEQEDAGEEEG</sequence>
<dbReference type="AlphaFoldDB" id="A0A212F8K5"/>
<feature type="region of interest" description="Disordered" evidence="1">
    <location>
        <begin position="290"/>
        <end position="330"/>
    </location>
</feature>
<dbReference type="SUPFAM" id="SSF47391">
    <property type="entry name" value="Dimerization-anchoring domain of cAMP-dependent PK regulatory subunit"/>
    <property type="match status" value="1"/>
</dbReference>
<evidence type="ECO:0000313" key="2">
    <source>
        <dbReference type="EMBL" id="OWR50067.1"/>
    </source>
</evidence>
<dbReference type="Proteomes" id="UP000007151">
    <property type="component" value="Unassembled WGS sequence"/>
</dbReference>
<dbReference type="CDD" id="cd12084">
    <property type="entry name" value="DD_RII_PKA-like"/>
    <property type="match status" value="1"/>
</dbReference>
<dbReference type="PANTHER" id="PTHR10699">
    <property type="entry name" value="NEUROMODULIN"/>
    <property type="match status" value="1"/>
</dbReference>
<dbReference type="CDD" id="cd23767">
    <property type="entry name" value="IQCD"/>
    <property type="match status" value="1"/>
</dbReference>
<evidence type="ECO:0000313" key="3">
    <source>
        <dbReference type="Proteomes" id="UP000007151"/>
    </source>
</evidence>
<dbReference type="STRING" id="278856.A0A212F8K5"/>
<name>A0A212F8K5_DANPL</name>
<dbReference type="PANTHER" id="PTHR10699:SF11">
    <property type="entry name" value="IGLOO, ISOFORM A"/>
    <property type="match status" value="1"/>
</dbReference>
<feature type="compositionally biased region" description="Basic and acidic residues" evidence="1">
    <location>
        <begin position="290"/>
        <end position="323"/>
    </location>
</feature>
<dbReference type="KEGG" id="dpl:KGM_215381"/>
<feature type="region of interest" description="Disordered" evidence="1">
    <location>
        <begin position="356"/>
        <end position="423"/>
    </location>
</feature>